<comment type="pathway">
    <text evidence="1">Lipid metabolism.</text>
</comment>
<evidence type="ECO:0000256" key="4">
    <source>
        <dbReference type="ARBA" id="ARBA00023098"/>
    </source>
</evidence>
<evidence type="ECO:0000256" key="3">
    <source>
        <dbReference type="ARBA" id="ARBA00022679"/>
    </source>
</evidence>
<dbReference type="EMBL" id="JADZGI010000001">
    <property type="protein sequence ID" value="MBH0112549.1"/>
    <property type="molecule type" value="Genomic_DNA"/>
</dbReference>
<protein>
    <submittedName>
        <fullName evidence="8">1-acyl-sn-glycerol-3-phosphate acyltransferase</fullName>
    </submittedName>
</protein>
<dbReference type="PANTHER" id="PTHR10434">
    <property type="entry name" value="1-ACYL-SN-GLYCEROL-3-PHOSPHATE ACYLTRANSFERASE"/>
    <property type="match status" value="1"/>
</dbReference>
<dbReference type="GO" id="GO:0006654">
    <property type="term" value="P:phosphatidic acid biosynthetic process"/>
    <property type="evidence" value="ECO:0007669"/>
    <property type="project" value="TreeGrafter"/>
</dbReference>
<keyword evidence="5 8" id="KW-0012">Acyltransferase</keyword>
<keyword evidence="6" id="KW-0812">Transmembrane</keyword>
<keyword evidence="6" id="KW-0472">Membrane</keyword>
<organism evidence="8 9">
    <name type="scientific">Novosphingobium aureum</name>
    <dbReference type="NCBI Taxonomy" id="2792964"/>
    <lineage>
        <taxon>Bacteria</taxon>
        <taxon>Pseudomonadati</taxon>
        <taxon>Pseudomonadota</taxon>
        <taxon>Alphaproteobacteria</taxon>
        <taxon>Sphingomonadales</taxon>
        <taxon>Sphingomonadaceae</taxon>
        <taxon>Novosphingobium</taxon>
    </lineage>
</organism>
<proteinExistence type="predicted"/>
<name>A0A931HB61_9SPHN</name>
<dbReference type="CDD" id="cd07989">
    <property type="entry name" value="LPLAT_AGPAT-like"/>
    <property type="match status" value="1"/>
</dbReference>
<dbReference type="AlphaFoldDB" id="A0A931HB61"/>
<dbReference type="SMART" id="SM00563">
    <property type="entry name" value="PlsC"/>
    <property type="match status" value="1"/>
</dbReference>
<evidence type="ECO:0000259" key="7">
    <source>
        <dbReference type="SMART" id="SM00563"/>
    </source>
</evidence>
<dbReference type="Pfam" id="PF01553">
    <property type="entry name" value="Acyltransferase"/>
    <property type="match status" value="1"/>
</dbReference>
<reference evidence="8" key="1">
    <citation type="submission" date="2020-11" db="EMBL/GenBank/DDBJ databases">
        <title>Novosphingobium aureum sp. nov., a marine bacterium isolated from sediment of a salt flat.</title>
        <authorList>
            <person name="Yoo Y."/>
            <person name="Kim J.-J."/>
        </authorList>
    </citation>
    <scope>NUCLEOTIDE SEQUENCE</scope>
    <source>
        <strain evidence="8">YJ-S2-02</strain>
    </source>
</reference>
<comment type="caution">
    <text evidence="8">The sequence shown here is derived from an EMBL/GenBank/DDBJ whole genome shotgun (WGS) entry which is preliminary data.</text>
</comment>
<evidence type="ECO:0000256" key="6">
    <source>
        <dbReference type="SAM" id="Phobius"/>
    </source>
</evidence>
<dbReference type="SUPFAM" id="SSF69593">
    <property type="entry name" value="Glycerol-3-phosphate (1)-acyltransferase"/>
    <property type="match status" value="1"/>
</dbReference>
<feature type="domain" description="Phospholipid/glycerol acyltransferase" evidence="7">
    <location>
        <begin position="79"/>
        <end position="193"/>
    </location>
</feature>
<keyword evidence="9" id="KW-1185">Reference proteome</keyword>
<dbReference type="RefSeq" id="WP_197162128.1">
    <property type="nucleotide sequence ID" value="NZ_JADZGI010000001.1"/>
</dbReference>
<evidence type="ECO:0000313" key="8">
    <source>
        <dbReference type="EMBL" id="MBH0112549.1"/>
    </source>
</evidence>
<dbReference type="InterPro" id="IPR002123">
    <property type="entry name" value="Plipid/glycerol_acylTrfase"/>
</dbReference>
<accession>A0A931HB61</accession>
<keyword evidence="6" id="KW-1133">Transmembrane helix</keyword>
<dbReference type="GO" id="GO:0003841">
    <property type="term" value="F:1-acylglycerol-3-phosphate O-acyltransferase activity"/>
    <property type="evidence" value="ECO:0007669"/>
    <property type="project" value="TreeGrafter"/>
</dbReference>
<evidence type="ECO:0000256" key="1">
    <source>
        <dbReference type="ARBA" id="ARBA00005189"/>
    </source>
</evidence>
<evidence type="ECO:0000313" key="9">
    <source>
        <dbReference type="Proteomes" id="UP000617634"/>
    </source>
</evidence>
<feature type="transmembrane region" description="Helical" evidence="6">
    <location>
        <begin position="22"/>
        <end position="46"/>
    </location>
</feature>
<dbReference type="PANTHER" id="PTHR10434:SF64">
    <property type="entry name" value="1-ACYL-SN-GLYCEROL-3-PHOSPHATE ACYLTRANSFERASE-RELATED"/>
    <property type="match status" value="1"/>
</dbReference>
<evidence type="ECO:0000256" key="5">
    <source>
        <dbReference type="ARBA" id="ARBA00023315"/>
    </source>
</evidence>
<dbReference type="Proteomes" id="UP000617634">
    <property type="component" value="Unassembled WGS sequence"/>
</dbReference>
<gene>
    <name evidence="8" type="ORF">I5E68_06230</name>
</gene>
<keyword evidence="2" id="KW-0444">Lipid biosynthesis</keyword>
<sequence length="254" mass="27343">MSASPPAPGAHPRPSPAGWLRIAARLLAMLAALLLATAAYGLCALFTRHNPVPRRFLRALGTIAGLRLRIRGELAHENTFLLANHVSWLDIPALAGASGCAFVAHDGLAAIGPLRWLCSLNDTVFIARHDRRSVGAQIEQVRTALADTGSLAIFPEGTTADGRELLPFKSSLLAAIESDLDHVAVQPVRLDYGEDAREIAWVGAESGIDNALRILARARPVTLTIHFLEPLSDEQRADRKVVAREARKAIAQDD</sequence>
<keyword evidence="3" id="KW-0808">Transferase</keyword>
<keyword evidence="4" id="KW-0443">Lipid metabolism</keyword>
<evidence type="ECO:0000256" key="2">
    <source>
        <dbReference type="ARBA" id="ARBA00022516"/>
    </source>
</evidence>